<dbReference type="EMBL" id="UOFX01000044">
    <property type="protein sequence ID" value="VAX08888.1"/>
    <property type="molecule type" value="Genomic_DNA"/>
</dbReference>
<dbReference type="Pfam" id="PF00460">
    <property type="entry name" value="Flg_bb_rod"/>
    <property type="match status" value="1"/>
</dbReference>
<evidence type="ECO:0000256" key="1">
    <source>
        <dbReference type="ARBA" id="ARBA00004365"/>
    </source>
</evidence>
<dbReference type="SUPFAM" id="SSF64518">
    <property type="entry name" value="Phase 1 flagellin"/>
    <property type="match status" value="2"/>
</dbReference>
<dbReference type="GO" id="GO:0044780">
    <property type="term" value="P:bacterial-type flagellum assembly"/>
    <property type="evidence" value="ECO:0007669"/>
    <property type="project" value="InterPro"/>
</dbReference>
<dbReference type="Pfam" id="PF22638">
    <property type="entry name" value="FlgK_D1"/>
    <property type="match status" value="1"/>
</dbReference>
<keyword evidence="4" id="KW-0964">Secreted</keyword>
<dbReference type="GO" id="GO:0005198">
    <property type="term" value="F:structural molecule activity"/>
    <property type="evidence" value="ECO:0007669"/>
    <property type="project" value="InterPro"/>
</dbReference>
<keyword evidence="10" id="KW-0969">Cilium</keyword>
<name>A0A3B1BBV2_9ZZZZ</name>
<dbReference type="InterPro" id="IPR002371">
    <property type="entry name" value="FlgK"/>
</dbReference>
<dbReference type="InterPro" id="IPR001444">
    <property type="entry name" value="Flag_bb_rod_N"/>
</dbReference>
<dbReference type="Pfam" id="PF21158">
    <property type="entry name" value="flgK_1st_1"/>
    <property type="match status" value="1"/>
</dbReference>
<feature type="domain" description="Flagellar hook-associated protein 1 D2-like" evidence="8">
    <location>
        <begin position="337"/>
        <end position="418"/>
    </location>
</feature>
<dbReference type="InterPro" id="IPR053927">
    <property type="entry name" value="FlgK_helical"/>
</dbReference>
<dbReference type="PRINTS" id="PR01005">
    <property type="entry name" value="FLGHOOKAP1"/>
</dbReference>
<dbReference type="NCBIfam" id="TIGR02492">
    <property type="entry name" value="flgK_ends"/>
    <property type="match status" value="1"/>
</dbReference>
<keyword evidence="10" id="KW-0282">Flagellum</keyword>
<dbReference type="PANTHER" id="PTHR30033">
    <property type="entry name" value="FLAGELLAR HOOK-ASSOCIATED PROTEIN 1"/>
    <property type="match status" value="1"/>
</dbReference>
<evidence type="ECO:0000256" key="4">
    <source>
        <dbReference type="ARBA" id="ARBA00022525"/>
    </source>
</evidence>
<sequence length="658" mass="67714">MTSILNIGTSGLIAYKRALDTIGHNIANVNTPGYSRQRTDLSTNIADLTGAGFIGAGVRTSAVSRMYDGFVTNQVRNSTSAGMRFEAYYGYASRLDNLIADESLSLNPVMQDFFDAVQSLADDPASMPAREMLLSESRAMIDRFNFLDGQFDDARNRLNQDLSTTVTEINTIATSIAEANAGIVVAYGMSGGAAPNDLLDYRDQLLVDLSALVSVSTVAQNNGAINVFIGNGQALVSDTHASTLAVTAGLTDANEKDITFTNTSGSVIVTSQLVSGRLGGLLDFRGEVLNPAQNELGRVAAGMALLFNAQQQLGVDLSGAMGGTYFTAPSPDVMASTINAGGGAVTAAYSGVGNLTASDYTLTKDAAANTYTLVRMSDNSTTSIDTGGVSPYTTSAIDGFTLTITAGAVAGDSFLIKPTRDAAGDIALAMTDARSIAAAGPLRASEAVDGNGLPTNTGTSTITQPDVSNTTALPLSGSGGDITLTYNPDAGGVGVPGFDVTGGITTTLLYDPATESSGKTLTLPTKGGASFTVSGTPVVGDSFVITDNSSAVGDNRNALALAAMQQSQTMLAGTATLQESYVLMVSGVGADTMRADINMQSQQGLLNQAIAAREGISGVNLDEEAANLLRFQQAYQAAAQVVNVGKTLFDTLLRAVGR</sequence>
<evidence type="ECO:0000256" key="5">
    <source>
        <dbReference type="ARBA" id="ARBA00023143"/>
    </source>
</evidence>
<comment type="subcellular location">
    <subcellularLocation>
        <location evidence="1">Bacterial flagellum</location>
    </subcellularLocation>
    <subcellularLocation>
        <location evidence="2">Secreted</location>
    </subcellularLocation>
</comment>
<organism evidence="10">
    <name type="scientific">hydrothermal vent metagenome</name>
    <dbReference type="NCBI Taxonomy" id="652676"/>
    <lineage>
        <taxon>unclassified sequences</taxon>
        <taxon>metagenomes</taxon>
        <taxon>ecological metagenomes</taxon>
    </lineage>
</organism>
<dbReference type="PANTHER" id="PTHR30033:SF1">
    <property type="entry name" value="FLAGELLAR HOOK-ASSOCIATED PROTEIN 1"/>
    <property type="match status" value="1"/>
</dbReference>
<evidence type="ECO:0000259" key="7">
    <source>
        <dbReference type="Pfam" id="PF06429"/>
    </source>
</evidence>
<reference evidence="10" key="1">
    <citation type="submission" date="2018-06" db="EMBL/GenBank/DDBJ databases">
        <authorList>
            <person name="Zhirakovskaya E."/>
        </authorList>
    </citation>
    <scope>NUCLEOTIDE SEQUENCE</scope>
</reference>
<feature type="domain" description="Flagellar basal body rod protein N-terminal" evidence="6">
    <location>
        <begin position="5"/>
        <end position="34"/>
    </location>
</feature>
<dbReference type="AlphaFoldDB" id="A0A3B1BBV2"/>
<protein>
    <submittedName>
        <fullName evidence="10">Flagellar hook-associated protein FlgK</fullName>
    </submittedName>
</protein>
<dbReference type="InterPro" id="IPR049119">
    <property type="entry name" value="FlgK_D2-like"/>
</dbReference>
<feature type="domain" description="Flagellar hook-associated protein FlgK helical" evidence="9">
    <location>
        <begin position="93"/>
        <end position="326"/>
    </location>
</feature>
<comment type="similarity">
    <text evidence="3">Belongs to the flagella basal body rod proteins family.</text>
</comment>
<gene>
    <name evidence="10" type="ORF">MNBD_GAMMA26-2158</name>
</gene>
<dbReference type="GO" id="GO:0005576">
    <property type="term" value="C:extracellular region"/>
    <property type="evidence" value="ECO:0007669"/>
    <property type="project" value="UniProtKB-SubCell"/>
</dbReference>
<keyword evidence="5" id="KW-0975">Bacterial flagellum</keyword>
<dbReference type="Pfam" id="PF06429">
    <property type="entry name" value="Flg_bbr_C"/>
    <property type="match status" value="1"/>
</dbReference>
<evidence type="ECO:0000313" key="10">
    <source>
        <dbReference type="EMBL" id="VAX08888.1"/>
    </source>
</evidence>
<accession>A0A3B1BBV2</accession>
<evidence type="ECO:0000259" key="9">
    <source>
        <dbReference type="Pfam" id="PF22638"/>
    </source>
</evidence>
<feature type="domain" description="Flagellar basal-body/hook protein C-terminal" evidence="7">
    <location>
        <begin position="617"/>
        <end position="654"/>
    </location>
</feature>
<evidence type="ECO:0000259" key="8">
    <source>
        <dbReference type="Pfam" id="PF21158"/>
    </source>
</evidence>
<evidence type="ECO:0000259" key="6">
    <source>
        <dbReference type="Pfam" id="PF00460"/>
    </source>
</evidence>
<dbReference type="InterPro" id="IPR010930">
    <property type="entry name" value="Flg_bb/hook_C_dom"/>
</dbReference>
<keyword evidence="10" id="KW-0966">Cell projection</keyword>
<evidence type="ECO:0000256" key="3">
    <source>
        <dbReference type="ARBA" id="ARBA00009677"/>
    </source>
</evidence>
<dbReference type="GO" id="GO:0009424">
    <property type="term" value="C:bacterial-type flagellum hook"/>
    <property type="evidence" value="ECO:0007669"/>
    <property type="project" value="InterPro"/>
</dbReference>
<proteinExistence type="inferred from homology"/>
<evidence type="ECO:0000256" key="2">
    <source>
        <dbReference type="ARBA" id="ARBA00004613"/>
    </source>
</evidence>